<keyword evidence="3" id="KW-1185">Reference proteome</keyword>
<feature type="region of interest" description="Disordered" evidence="1">
    <location>
        <begin position="106"/>
        <end position="126"/>
    </location>
</feature>
<reference evidence="3" key="1">
    <citation type="journal article" date="2023" name="Mar. Drugs">
        <title>Gemmata algarum, a Novel Planctomycete Isolated from an Algal Mat, Displays Antimicrobial Activity.</title>
        <authorList>
            <person name="Kumar G."/>
            <person name="Kallscheuer N."/>
            <person name="Kashif M."/>
            <person name="Ahamad S."/>
            <person name="Jagadeeshwari U."/>
            <person name="Pannikurungottu S."/>
            <person name="Haufschild T."/>
            <person name="Kabuu M."/>
            <person name="Sasikala C."/>
            <person name="Jogler C."/>
            <person name="Ramana C."/>
        </authorList>
    </citation>
    <scope>NUCLEOTIDE SEQUENCE [LARGE SCALE GENOMIC DNA]</scope>
    <source>
        <strain evidence="3">JC673</strain>
    </source>
</reference>
<evidence type="ECO:0000313" key="2">
    <source>
        <dbReference type="EMBL" id="MDY3563566.1"/>
    </source>
</evidence>
<feature type="compositionally biased region" description="Low complexity" evidence="1">
    <location>
        <begin position="117"/>
        <end position="126"/>
    </location>
</feature>
<dbReference type="Proteomes" id="UP001272242">
    <property type="component" value="Unassembled WGS sequence"/>
</dbReference>
<sequence>MMSLPATQLPALIAGLEAAGIRTTLRRLDPATGNTEYVCRRGPVSFALGAFHDPEAGGLFVSFTADLSRWRWWNFPFLWLAGLPRAPWELRLQRDAYAVLWSLGTRRPGGGDEPDAEPGAAPDQTT</sequence>
<dbReference type="RefSeq" id="WP_320689743.1">
    <property type="nucleotide sequence ID" value="NZ_JAXBLV010000244.1"/>
</dbReference>
<protein>
    <submittedName>
        <fullName evidence="2">Uncharacterized protein</fullName>
    </submittedName>
</protein>
<comment type="caution">
    <text evidence="2">The sequence shown here is derived from an EMBL/GenBank/DDBJ whole genome shotgun (WGS) entry which is preliminary data.</text>
</comment>
<evidence type="ECO:0000256" key="1">
    <source>
        <dbReference type="SAM" id="MobiDB-lite"/>
    </source>
</evidence>
<proteinExistence type="predicted"/>
<dbReference type="EMBL" id="JAXBLV010000244">
    <property type="protein sequence ID" value="MDY3563566.1"/>
    <property type="molecule type" value="Genomic_DNA"/>
</dbReference>
<accession>A0ABU5F8A1</accession>
<gene>
    <name evidence="2" type="ORF">R5W23_005180</name>
</gene>
<evidence type="ECO:0000313" key="3">
    <source>
        <dbReference type="Proteomes" id="UP001272242"/>
    </source>
</evidence>
<name>A0ABU5F8A1_9BACT</name>
<organism evidence="2 3">
    <name type="scientific">Gemmata algarum</name>
    <dbReference type="NCBI Taxonomy" id="2975278"/>
    <lineage>
        <taxon>Bacteria</taxon>
        <taxon>Pseudomonadati</taxon>
        <taxon>Planctomycetota</taxon>
        <taxon>Planctomycetia</taxon>
        <taxon>Gemmatales</taxon>
        <taxon>Gemmataceae</taxon>
        <taxon>Gemmata</taxon>
    </lineage>
</organism>